<reference evidence="3" key="1">
    <citation type="submission" date="2001-07" db="EMBL/GenBank/DDBJ databases">
        <authorList>
            <person name="Kong R."/>
            <person name="Xu X."/>
            <person name="Wolk C.P."/>
        </authorList>
    </citation>
    <scope>NUCLEOTIDE SEQUENCE</scope>
    <source>
        <strain evidence="3">CpI1</strain>
        <plasmid evidence="3">pFQ11</plasmid>
    </source>
</reference>
<keyword evidence="3" id="KW-0614">Plasmid</keyword>
<dbReference type="PANTHER" id="PTHR13696">
    <property type="entry name" value="P-LOOP CONTAINING NUCLEOSIDE TRIPHOSPHATE HYDROLASE"/>
    <property type="match status" value="1"/>
</dbReference>
<dbReference type="InterPro" id="IPR027417">
    <property type="entry name" value="P-loop_NTPase"/>
</dbReference>
<name>O50194_9ACTN</name>
<proteinExistence type="predicted"/>
<dbReference type="Gene3D" id="3.40.50.300">
    <property type="entry name" value="P-loop containing nucleotide triphosphate hydrolases"/>
    <property type="match status" value="1"/>
</dbReference>
<dbReference type="PANTHER" id="PTHR13696:SF96">
    <property type="entry name" value="COBQ_COBB_MIND_PARA NUCLEOTIDE BINDING DOMAIN-CONTAINING PROTEIN"/>
    <property type="match status" value="1"/>
</dbReference>
<evidence type="ECO:0000256" key="1">
    <source>
        <dbReference type="SAM" id="MobiDB-lite"/>
    </source>
</evidence>
<sequence>MTQGAPGVPARGPGGGRGLASSLRHALRRGLRHPLRRRACVTVCVGSSPGYCGTASMRGVMVMAVVNLKGGSSKTTSSAFLAHALAERGGGDVLLVDADPQGSAARWASLAEWELPVIELAHRDLHRRLPGIVGDRYSTIVIDTPPMEDHRGIVISAMRAAGVVAVTLAPTMIELDRLPPVWSALDEVAAVREAPPAVAALLTRTVPRAASTGVVRDVVVSGGHRVLDAMVPRRESYAQAYGAPVVVGPHYRAVAEELLTLGAAA</sequence>
<dbReference type="Pfam" id="PF01656">
    <property type="entry name" value="CbiA"/>
    <property type="match status" value="1"/>
</dbReference>
<feature type="region of interest" description="Disordered" evidence="1">
    <location>
        <begin position="1"/>
        <end position="23"/>
    </location>
</feature>
<organism evidence="3">
    <name type="scientific">Frankia sp</name>
    <dbReference type="NCBI Taxonomy" id="1855"/>
    <lineage>
        <taxon>Bacteria</taxon>
        <taxon>Bacillati</taxon>
        <taxon>Actinomycetota</taxon>
        <taxon>Actinomycetes</taxon>
        <taxon>Frankiales</taxon>
        <taxon>Frankiaceae</taxon>
        <taxon>Frankia</taxon>
    </lineage>
</organism>
<protein>
    <submittedName>
        <fullName evidence="3">Partition protein</fullName>
    </submittedName>
</protein>
<feature type="domain" description="CobQ/CobB/MinD/ParA nucleotide binding" evidence="2">
    <location>
        <begin position="64"/>
        <end position="240"/>
    </location>
</feature>
<feature type="compositionally biased region" description="Low complexity" evidence="1">
    <location>
        <begin position="1"/>
        <end position="11"/>
    </location>
</feature>
<evidence type="ECO:0000313" key="3">
    <source>
        <dbReference type="EMBL" id="AAB88413.1"/>
    </source>
</evidence>
<dbReference type="InterPro" id="IPR002586">
    <property type="entry name" value="CobQ/CobB/MinD/ParA_Nub-bd_dom"/>
</dbReference>
<accession>O50194</accession>
<dbReference type="InterPro" id="IPR050678">
    <property type="entry name" value="DNA_Partitioning_ATPase"/>
</dbReference>
<dbReference type="CDD" id="cd02042">
    <property type="entry name" value="ParAB_family"/>
    <property type="match status" value="1"/>
</dbReference>
<evidence type="ECO:0000259" key="2">
    <source>
        <dbReference type="Pfam" id="PF01656"/>
    </source>
</evidence>
<geneLocation type="plasmid" evidence="3">
    <name>pFQ11</name>
</geneLocation>
<dbReference type="SUPFAM" id="SSF52540">
    <property type="entry name" value="P-loop containing nucleoside triphosphate hydrolases"/>
    <property type="match status" value="1"/>
</dbReference>
<dbReference type="EMBL" id="AF014839">
    <property type="protein sequence ID" value="AAB88413.1"/>
    <property type="molecule type" value="Genomic_DNA"/>
</dbReference>
<dbReference type="AlphaFoldDB" id="O50194"/>